<evidence type="ECO:0000313" key="12">
    <source>
        <dbReference type="Proteomes" id="UP000323386"/>
    </source>
</evidence>
<dbReference type="OrthoDB" id="416741at2759"/>
<feature type="compositionally biased region" description="Acidic residues" evidence="6">
    <location>
        <begin position="1354"/>
        <end position="1369"/>
    </location>
</feature>
<feature type="domain" description="RNase III" evidence="7">
    <location>
        <begin position="1461"/>
        <end position="1624"/>
    </location>
</feature>
<dbReference type="InterPro" id="IPR001650">
    <property type="entry name" value="Helicase_C-like"/>
</dbReference>
<feature type="compositionally biased region" description="Basic and acidic residues" evidence="6">
    <location>
        <begin position="36"/>
        <end position="56"/>
    </location>
</feature>
<evidence type="ECO:0000256" key="2">
    <source>
        <dbReference type="ARBA" id="ARBA00022801"/>
    </source>
</evidence>
<dbReference type="SMART" id="SM00487">
    <property type="entry name" value="DEXDc"/>
    <property type="match status" value="1"/>
</dbReference>
<feature type="region of interest" description="Disordered" evidence="6">
    <location>
        <begin position="1691"/>
        <end position="1727"/>
    </location>
</feature>
<organism evidence="11 12">
    <name type="scientific">Pseudozyma flocculosa</name>
    <dbReference type="NCBI Taxonomy" id="84751"/>
    <lineage>
        <taxon>Eukaryota</taxon>
        <taxon>Fungi</taxon>
        <taxon>Dikarya</taxon>
        <taxon>Basidiomycota</taxon>
        <taxon>Ustilaginomycotina</taxon>
        <taxon>Ustilaginomycetes</taxon>
        <taxon>Ustilaginales</taxon>
        <taxon>Ustilaginaceae</taxon>
        <taxon>Pseudozyma</taxon>
    </lineage>
</organism>
<dbReference type="PANTHER" id="PTHR14950">
    <property type="entry name" value="DICER-RELATED"/>
    <property type="match status" value="1"/>
</dbReference>
<evidence type="ECO:0000259" key="8">
    <source>
        <dbReference type="PROSITE" id="PS51192"/>
    </source>
</evidence>
<dbReference type="GO" id="GO:0003723">
    <property type="term" value="F:RNA binding"/>
    <property type="evidence" value="ECO:0007669"/>
    <property type="project" value="UniProtKB-UniRule"/>
</dbReference>
<dbReference type="GO" id="GO:0005634">
    <property type="term" value="C:nucleus"/>
    <property type="evidence" value="ECO:0007669"/>
    <property type="project" value="TreeGrafter"/>
</dbReference>
<evidence type="ECO:0000259" key="9">
    <source>
        <dbReference type="PROSITE" id="PS51194"/>
    </source>
</evidence>
<dbReference type="CDD" id="cd18034">
    <property type="entry name" value="DEXHc_dicer"/>
    <property type="match status" value="1"/>
</dbReference>
<accession>A0A5C3F3W8</accession>
<gene>
    <name evidence="11" type="ORF">PSFLO_04682</name>
</gene>
<dbReference type="Gene3D" id="3.40.50.300">
    <property type="entry name" value="P-loop containing nucleotide triphosphate hydrolases"/>
    <property type="match status" value="3"/>
</dbReference>
<evidence type="ECO:0000256" key="5">
    <source>
        <dbReference type="PROSITE-ProRule" id="PRU00657"/>
    </source>
</evidence>
<keyword evidence="1" id="KW-0547">Nucleotide-binding</keyword>
<evidence type="ECO:0000256" key="6">
    <source>
        <dbReference type="SAM" id="MobiDB-lite"/>
    </source>
</evidence>
<feature type="domain" description="Helicase C-terminal" evidence="9">
    <location>
        <begin position="525"/>
        <end position="688"/>
    </location>
</feature>
<dbReference type="PROSITE" id="PS51327">
    <property type="entry name" value="DICER_DSRBF"/>
    <property type="match status" value="1"/>
</dbReference>
<dbReference type="Pfam" id="PF00271">
    <property type="entry name" value="Helicase_C"/>
    <property type="match status" value="1"/>
</dbReference>
<dbReference type="Pfam" id="PF00270">
    <property type="entry name" value="DEAD"/>
    <property type="match status" value="1"/>
</dbReference>
<feature type="region of interest" description="Disordered" evidence="6">
    <location>
        <begin position="1792"/>
        <end position="1815"/>
    </location>
</feature>
<evidence type="ECO:0000313" key="11">
    <source>
        <dbReference type="EMBL" id="SPO39203.1"/>
    </source>
</evidence>
<dbReference type="GO" id="GO:0004525">
    <property type="term" value="F:ribonuclease III activity"/>
    <property type="evidence" value="ECO:0007669"/>
    <property type="project" value="InterPro"/>
</dbReference>
<dbReference type="InterPro" id="IPR000999">
    <property type="entry name" value="RNase_III_dom"/>
</dbReference>
<name>A0A5C3F3W8_9BASI</name>
<dbReference type="PROSITE" id="PS50142">
    <property type="entry name" value="RNASE_3_2"/>
    <property type="match status" value="2"/>
</dbReference>
<protein>
    <recommendedName>
        <fullName evidence="13">Dicer-like protein 1</fullName>
    </recommendedName>
</protein>
<dbReference type="Pfam" id="PF03368">
    <property type="entry name" value="Dicer_dimer"/>
    <property type="match status" value="1"/>
</dbReference>
<sequence length="1872" mass="205363">MPTSPASCPSLIDPRPRSNSLAKVGSLSPGSIPPRSPKEDRAQHALDGPNDVHEQHQGTPDMLKRPWQAARQALDALPIDAQEDDQDALRQQRLKRLKKLAARVVARTAVPPPATKHHKSIDDVEVRSYQSKLFEQAKTRNLIVCLPTGSGKTLVSVLLLQHMRRLEPVSTRGTDPSPGMADQQGDDLRSGHRLHLSAANIPHSSAGKTASRQGRVSFFLVNLVPLVHQQANVIASFSDLRVGKVYGELKDEILDSKLRLDTWRKPEWDALLDAHDVVVATAQCLLGALVHAYVRIDDIDLLVFDEAHHAIKSHPYARIMLYYRLAAEGQRPKILGMTASPVFSLGDYGEASKLLEQTLDAEIVTAPDKSQVDLQNVVNRPVELVAEYDAVDPAGIEPTALSRLMHERCADVSDDFAKTVWPKIEYSLIQHGQLMTDLVWHGSTQEYFTRAQRWQENARKHSARRTLLDDAWTSTAAPQDIFGQKISSSQLSADAELNRAMMAVLGEQPPPPSTFDVGPHNCSPKVLRLIEILKCFGCSPSSRAAFCGIIFVQRRQTAAALAELLRRVPELDYLKPEWLIGHDTAAGLAMDWHDQVEVLDRFRRRAPTNLLIATSVAEEGLDIQAANVVVRFDLFDRHSGFLQSRGRARSQDSRFVVMAERNNLAHYRVIASATLTEMGRRDWLAKLAEKTGATARPEVEEDELGYEYFLAEPLTGARLYPQDAPNIVSHYAGYLRVEQGKDSFARPEFEIRIDDTVWPRTFVCHLKLPANSQLREVVTEPWTTKRAAKRMAALEACRRLRELDLLDEHLMPRMPYRLRWDPAASDSNGAIYAAPAPLRSPTRLLHFRVRDEFQGWNTLPGLGQALGSDGSLRAFATLVPLERLSRDGDDDDEDEDEDDGGKIRHRSLFLVTAQPLPPTALLQLYGDRGLSSLGEVGPAQPVVLSAERFDAAQRFTETLLGWITHRQQIHDLQAPFLVLPAEAETSGTGSTPLVDWSAVEAVASGALRNAGDVPLDDIFDAMIIDRADLVAPGSFYAVGVRRDLTPFSRPPPGSKESEWDSTSYFDHYCKSKARYSGADVARPPADQPLLSVRKLDKWRNQLVPRPTSTKPGTAAAAAMVGIPSAVASKRQRRTLPRMLIPFYAHVHPLPLSVARSGLLLPSVFYRYDDLLLSQGCSRALLSDRLPGDLVLTALTPPARNAGFDYERLEFYGDTVLKLLAACQVFTTRLSETEGELHVASKEILVNQVLEVHAMRLKLWKWVRFSDKWMKKKTFWFDGWTEGARAAATAAATAATRAQAEGGPADAAAGSNDDDGQDNEGDDDDVAKEGRGEVEERQHLASTANAGAGGPADNAADDADSDDPDTPDDADLTLAQRLVDVDAAVPVAARDVVPCKALSDMVEALLGASLVHSGIAGVLQTAVSIGILPDDIAGPSSFHGQLTALSPPPDPSWRSRVDTSALSHLERVFDYTFAAPHLALEAFTHPSLLASVLPSYQRLEYLGDAFLDYCVILKIRRLYPHLDEGEATALKSNMVSNATLSALCEVLDLTSFIASHSAPLKEAVSTYTDAVRQLRRAEEDRAELGRGGGGNGGGEPRQYWWTTRNPKAVADVVESSLGAVLVDARFDFDRAERVFEHVYWPFLRRWCTPELAVVPNIKVLTSLLTGKRKCSGWGLAIQFAYSVGPGQEGLRYLSDAGRGNGGGSGGDSGGNSGGNSGDDGDSDGSDRAARMAEMGAEAVRCRIYSHGVLLAETTERIRSHVQRQALIQAKRTMAYPQRSAVAASIAARDSLDAENGGYGGHDDKGDASDAEEQESERCVVGQVSLPTFRAVIKAMRWMRPFDASTSFPEIAARTPPKMVDVVRCSCKKGRRQH</sequence>
<feature type="compositionally biased region" description="Low complexity" evidence="6">
    <location>
        <begin position="1294"/>
        <end position="1310"/>
    </location>
</feature>
<evidence type="ECO:0000256" key="1">
    <source>
        <dbReference type="ARBA" id="ARBA00022741"/>
    </source>
</evidence>
<comment type="similarity">
    <text evidence="5">Belongs to the helicase family. Dicer subfamily.</text>
</comment>
<feature type="domain" description="Dicer dsRNA-binding fold" evidence="10">
    <location>
        <begin position="724"/>
        <end position="820"/>
    </location>
</feature>
<keyword evidence="4" id="KW-0067">ATP-binding</keyword>
<dbReference type="InterPro" id="IPR038248">
    <property type="entry name" value="Dicer_dimer_sf"/>
</dbReference>
<dbReference type="SUPFAM" id="SSF52540">
    <property type="entry name" value="P-loop containing nucleoside triphosphate hydrolases"/>
    <property type="match status" value="2"/>
</dbReference>
<dbReference type="PROSITE" id="PS51192">
    <property type="entry name" value="HELICASE_ATP_BIND_1"/>
    <property type="match status" value="1"/>
</dbReference>
<feature type="region of interest" description="Disordered" evidence="6">
    <location>
        <begin position="1"/>
        <end position="61"/>
    </location>
</feature>
<dbReference type="InterPro" id="IPR036389">
    <property type="entry name" value="RNase_III_sf"/>
</dbReference>
<dbReference type="GO" id="GO:0030422">
    <property type="term" value="P:siRNA processing"/>
    <property type="evidence" value="ECO:0007669"/>
    <property type="project" value="TreeGrafter"/>
</dbReference>
<dbReference type="SUPFAM" id="SSF69065">
    <property type="entry name" value="RNase III domain-like"/>
    <property type="match status" value="2"/>
</dbReference>
<dbReference type="InterPro" id="IPR014001">
    <property type="entry name" value="Helicase_ATP-bd"/>
</dbReference>
<dbReference type="Gene3D" id="3.30.160.380">
    <property type="entry name" value="Dicer dimerisation domain"/>
    <property type="match status" value="1"/>
</dbReference>
<dbReference type="InterPro" id="IPR005034">
    <property type="entry name" value="Dicer_dimerisation"/>
</dbReference>
<dbReference type="InterPro" id="IPR027417">
    <property type="entry name" value="P-loop_NTPase"/>
</dbReference>
<dbReference type="PANTHER" id="PTHR14950:SF62">
    <property type="entry name" value="DICER-LIKE PROTEIN 1"/>
    <property type="match status" value="1"/>
</dbReference>
<keyword evidence="2" id="KW-0378">Hydrolase</keyword>
<dbReference type="EMBL" id="OOIP01000013">
    <property type="protein sequence ID" value="SPO39203.1"/>
    <property type="molecule type" value="Genomic_DNA"/>
</dbReference>
<feature type="compositionally biased region" description="Gly residues" evidence="6">
    <location>
        <begin position="1697"/>
        <end position="1716"/>
    </location>
</feature>
<dbReference type="PROSITE" id="PS00517">
    <property type="entry name" value="RNASE_3_1"/>
    <property type="match status" value="1"/>
</dbReference>
<feature type="compositionally biased region" description="Basic and acidic residues" evidence="6">
    <location>
        <begin position="1326"/>
        <end position="1338"/>
    </location>
</feature>
<evidence type="ECO:0000256" key="3">
    <source>
        <dbReference type="ARBA" id="ARBA00022806"/>
    </source>
</evidence>
<feature type="domain" description="Helicase ATP-binding" evidence="8">
    <location>
        <begin position="133"/>
        <end position="359"/>
    </location>
</feature>
<dbReference type="Pfam" id="PF00636">
    <property type="entry name" value="Ribonuclease_3"/>
    <property type="match status" value="2"/>
</dbReference>
<keyword evidence="12" id="KW-1185">Reference proteome</keyword>
<feature type="region of interest" description="Disordered" evidence="6">
    <location>
        <begin position="1294"/>
        <end position="1369"/>
    </location>
</feature>
<dbReference type="GO" id="GO:0004386">
    <property type="term" value="F:helicase activity"/>
    <property type="evidence" value="ECO:0007669"/>
    <property type="project" value="UniProtKB-KW"/>
</dbReference>
<dbReference type="InterPro" id="IPR011545">
    <property type="entry name" value="DEAD/DEAH_box_helicase_dom"/>
</dbReference>
<dbReference type="GO" id="GO:0005524">
    <property type="term" value="F:ATP binding"/>
    <property type="evidence" value="ECO:0007669"/>
    <property type="project" value="UniProtKB-KW"/>
</dbReference>
<evidence type="ECO:0000259" key="7">
    <source>
        <dbReference type="PROSITE" id="PS50142"/>
    </source>
</evidence>
<feature type="domain" description="RNase III" evidence="7">
    <location>
        <begin position="1188"/>
        <end position="1413"/>
    </location>
</feature>
<evidence type="ECO:0000259" key="10">
    <source>
        <dbReference type="PROSITE" id="PS51327"/>
    </source>
</evidence>
<keyword evidence="3" id="KW-0347">Helicase</keyword>
<dbReference type="CDD" id="cd00593">
    <property type="entry name" value="RIBOc"/>
    <property type="match status" value="2"/>
</dbReference>
<dbReference type="PROSITE" id="PS51194">
    <property type="entry name" value="HELICASE_CTER"/>
    <property type="match status" value="1"/>
</dbReference>
<dbReference type="Gene3D" id="1.10.1520.10">
    <property type="entry name" value="Ribonuclease III domain"/>
    <property type="match status" value="2"/>
</dbReference>
<keyword evidence="5" id="KW-0694">RNA-binding</keyword>
<feature type="compositionally biased region" description="Acidic residues" evidence="6">
    <location>
        <begin position="1311"/>
        <end position="1325"/>
    </location>
</feature>
<dbReference type="SMART" id="SM00535">
    <property type="entry name" value="RIBOc"/>
    <property type="match status" value="2"/>
</dbReference>
<proteinExistence type="inferred from homology"/>
<evidence type="ECO:0000256" key="4">
    <source>
        <dbReference type="ARBA" id="ARBA00022840"/>
    </source>
</evidence>
<dbReference type="GO" id="GO:0005737">
    <property type="term" value="C:cytoplasm"/>
    <property type="evidence" value="ECO:0007669"/>
    <property type="project" value="TreeGrafter"/>
</dbReference>
<evidence type="ECO:0008006" key="13">
    <source>
        <dbReference type="Google" id="ProtNLM"/>
    </source>
</evidence>
<dbReference type="SMART" id="SM00490">
    <property type="entry name" value="HELICc"/>
    <property type="match status" value="1"/>
</dbReference>
<reference evidence="11 12" key="1">
    <citation type="submission" date="2018-03" db="EMBL/GenBank/DDBJ databases">
        <authorList>
            <person name="Guldener U."/>
        </authorList>
    </citation>
    <scope>NUCLEOTIDE SEQUENCE [LARGE SCALE GENOMIC DNA]</scope>
    <source>
        <strain evidence="11 12">DAOM196992</strain>
    </source>
</reference>
<feature type="compositionally biased region" description="Low complexity" evidence="6">
    <location>
        <begin position="1342"/>
        <end position="1353"/>
    </location>
</feature>
<dbReference type="Proteomes" id="UP000323386">
    <property type="component" value="Unassembled WGS sequence"/>
</dbReference>